<evidence type="ECO:0000313" key="2">
    <source>
        <dbReference type="EMBL" id="ARX59817.1"/>
    </source>
</evidence>
<geneLocation type="plasmid" evidence="1">
    <name>pVAPN1204</name>
</geneLocation>
<reference evidence="3" key="1">
    <citation type="journal article" date="2017" name="Genome Biol. Evol.">
        <title>Comparative Genomics of Rhodococcus equi Virulence Plasmids Indicates Host-Driven Evolution of the vap Pathogenicity Island.</title>
        <authorList>
            <person name="MacArthur I."/>
            <person name="Anastasi E."/>
            <person name="Alvarez S."/>
            <person name="Scortti M."/>
            <person name="Vazquez-Boland J.A."/>
        </authorList>
    </citation>
    <scope>NUCLEOTIDE SEQUENCE</scope>
    <source>
        <strain evidence="1">PAM1204</strain>
        <strain evidence="2">PAM1354</strain>
        <strain evidence="3">PAM1557</strain>
        <plasmid evidence="1">pVAPN1204</plasmid>
        <plasmid evidence="2">pVAPN1354</plasmid>
        <plasmid evidence="3">pVAPN1557</plasmid>
    </source>
</reference>
<protein>
    <submittedName>
        <fullName evidence="3">Uncharacterized protein</fullName>
    </submittedName>
</protein>
<dbReference type="EMBL" id="KX443399">
    <property type="protein sequence ID" value="ARX59817.1"/>
    <property type="molecule type" value="Genomic_DNA"/>
</dbReference>
<dbReference type="EMBL" id="KX443398">
    <property type="protein sequence ID" value="ARX59674.1"/>
    <property type="molecule type" value="Genomic_DNA"/>
</dbReference>
<evidence type="ECO:0000313" key="3">
    <source>
        <dbReference type="EMBL" id="ARX59964.1"/>
    </source>
</evidence>
<dbReference type="EMBL" id="KX443400">
    <property type="protein sequence ID" value="ARX59964.1"/>
    <property type="molecule type" value="Genomic_DNA"/>
</dbReference>
<geneLocation type="plasmid" evidence="2">
    <name>pVAPN1354</name>
</geneLocation>
<dbReference type="AlphaFoldDB" id="A0A1Z1UWY6"/>
<name>A0A1Z1UWY6_RHOHA</name>
<sequence>MYVEEEFDDPRPPLTIRPTLFIGPPRKLGSPLLEVMVEISPRDITVFHVMEARQKHLDRMED</sequence>
<evidence type="ECO:0000313" key="1">
    <source>
        <dbReference type="EMBL" id="ARX59674.1"/>
    </source>
</evidence>
<accession>A0A1Z1UWY6</accession>
<gene>
    <name evidence="1" type="ORF">pVAPN1204_0690</name>
    <name evidence="2" type="ORF">pVAPN1354_0690</name>
    <name evidence="3" type="ORF">pVAPN1557_0690</name>
</gene>
<geneLocation type="plasmid" evidence="3">
    <name>pVAPN1557</name>
</geneLocation>
<organism evidence="3">
    <name type="scientific">Rhodococcus hoagii</name>
    <name type="common">Corynebacterium equii</name>
    <dbReference type="NCBI Taxonomy" id="43767"/>
    <lineage>
        <taxon>Bacteria</taxon>
        <taxon>Bacillati</taxon>
        <taxon>Actinomycetota</taxon>
        <taxon>Actinomycetes</taxon>
        <taxon>Mycobacteriales</taxon>
        <taxon>Nocardiaceae</taxon>
        <taxon>Prescottella</taxon>
    </lineage>
</organism>
<dbReference type="RefSeq" id="WP_233279771.1">
    <property type="nucleotide sequence ID" value="NZ_KP851975.1"/>
</dbReference>
<keyword evidence="3" id="KW-0614">Plasmid</keyword>
<proteinExistence type="predicted"/>